<sequence length="606" mass="68676">MIRPHILNRRLRQSLLQRPSSSESPHHTHGRQSCAFVAINRHISTFQQRPYSRSISHSRRRALLLTLSSPATITSSIHRSRFFTTWLRDWFSKFTMSKESLPTITLTPDEEKVRTLLVDVATSIDSKNPTTTPTVLRITGGWVRDKLLNGKSHDIDIGINNMTGFEFASHLNEFLTENIEKYNIPAKSIHKIESNPEKSKHLETATTKILGLDIDFVNLRSESYSEESRIPKMEFGTPQEDALRRDACINALFYNLMTQQVEDFTERGLSDLKDRILRTPLPPLQTFKDDPLRVLRLIRFASRLSFTIDPKAAEAMQLDEIKSALKQKISRERVGVEVEKMLYGERPYEALDLIEKLGLGDAILEVPELGAEELGEVRGGDFRKGIETVKWFLGEFKGVEGYKAVQGLSSSERDEYLLWVFAATMPWIKVFVPEKKKGKVNVGVVAARDGLKMSNKDSESLGRMAQGLDGVKDIVRNPSGLTRSGLGKYLRAMGSEWRIQVLASLLVELVEVRGEGVEFGSDEDLKIIDGYESFLKRIYDEDLGEVWDLKYLLTGNEVKAALNQKAGRWMKPALEQVMEWQLDNPTATKEDALENITKIVTVSFDG</sequence>
<dbReference type="InterPro" id="IPR032828">
    <property type="entry name" value="PolyA_RNA-bd"/>
</dbReference>
<comment type="caution">
    <text evidence="8">The sequence shown here is derived from an EMBL/GenBank/DDBJ whole genome shotgun (WGS) entry which is preliminary data.</text>
</comment>
<evidence type="ECO:0000256" key="3">
    <source>
        <dbReference type="ARBA" id="ARBA00022741"/>
    </source>
</evidence>
<protein>
    <submittedName>
        <fullName evidence="8">CCA tRNA nucleotidyltransferase, mitochondrial</fullName>
    </submittedName>
</protein>
<evidence type="ECO:0000256" key="4">
    <source>
        <dbReference type="ARBA" id="ARBA00022884"/>
    </source>
</evidence>
<dbReference type="Proteomes" id="UP001307849">
    <property type="component" value="Unassembled WGS sequence"/>
</dbReference>
<dbReference type="Pfam" id="PF12627">
    <property type="entry name" value="PolyA_pol_RNAbd"/>
    <property type="match status" value="1"/>
</dbReference>
<feature type="domain" description="Poly A polymerase head" evidence="6">
    <location>
        <begin position="136"/>
        <end position="278"/>
    </location>
</feature>
<dbReference type="GO" id="GO:0005739">
    <property type="term" value="C:mitochondrion"/>
    <property type="evidence" value="ECO:0007669"/>
    <property type="project" value="UniProtKB-ARBA"/>
</dbReference>
<dbReference type="AlphaFoldDB" id="A0AAN8NQ80"/>
<proteinExistence type="inferred from homology"/>
<dbReference type="GO" id="GO:0003723">
    <property type="term" value="F:RNA binding"/>
    <property type="evidence" value="ECO:0007669"/>
    <property type="project" value="UniProtKB-KW"/>
</dbReference>
<dbReference type="GO" id="GO:0000166">
    <property type="term" value="F:nucleotide binding"/>
    <property type="evidence" value="ECO:0007669"/>
    <property type="project" value="UniProtKB-KW"/>
</dbReference>
<dbReference type="PANTHER" id="PTHR13734:SF5">
    <property type="entry name" value="CCA TRNA NUCLEOTIDYLTRANSFERASE, MITOCHONDRIAL"/>
    <property type="match status" value="1"/>
</dbReference>
<dbReference type="Gene3D" id="1.10.3090.10">
    <property type="entry name" value="cca-adding enzyme, domain 2"/>
    <property type="match status" value="1"/>
</dbReference>
<evidence type="ECO:0000256" key="2">
    <source>
        <dbReference type="ARBA" id="ARBA00022679"/>
    </source>
</evidence>
<keyword evidence="2 5" id="KW-0808">Transferase</keyword>
<evidence type="ECO:0000313" key="8">
    <source>
        <dbReference type="EMBL" id="KAK6515342.1"/>
    </source>
</evidence>
<accession>A0AAN8NQ80</accession>
<evidence type="ECO:0000259" key="7">
    <source>
        <dbReference type="Pfam" id="PF12627"/>
    </source>
</evidence>
<keyword evidence="9" id="KW-1185">Reference proteome</keyword>
<evidence type="ECO:0000256" key="1">
    <source>
        <dbReference type="ARBA" id="ARBA00007265"/>
    </source>
</evidence>
<dbReference type="GO" id="GO:0052929">
    <property type="term" value="F:ATP:3'-cytidine-cytidine-tRNA adenylyltransferase activity"/>
    <property type="evidence" value="ECO:0007669"/>
    <property type="project" value="TreeGrafter"/>
</dbReference>
<dbReference type="FunFam" id="3.30.460.10:FF:000019">
    <property type="entry name" value="tRNA nucleotidyltransferase cca2"/>
    <property type="match status" value="1"/>
</dbReference>
<dbReference type="Pfam" id="PF01743">
    <property type="entry name" value="PolyA_pol"/>
    <property type="match status" value="1"/>
</dbReference>
<dbReference type="Gene3D" id="3.30.460.10">
    <property type="entry name" value="Beta Polymerase, domain 2"/>
    <property type="match status" value="1"/>
</dbReference>
<name>A0AAN8NQ80_9PEZI</name>
<organism evidence="8 9">
    <name type="scientific">Arthrobotrys conoides</name>
    <dbReference type="NCBI Taxonomy" id="74498"/>
    <lineage>
        <taxon>Eukaryota</taxon>
        <taxon>Fungi</taxon>
        <taxon>Dikarya</taxon>
        <taxon>Ascomycota</taxon>
        <taxon>Pezizomycotina</taxon>
        <taxon>Orbiliomycetes</taxon>
        <taxon>Orbiliales</taxon>
        <taxon>Orbiliaceae</taxon>
        <taxon>Arthrobotrys</taxon>
    </lineage>
</organism>
<dbReference type="EMBL" id="JAVHJM010000004">
    <property type="protein sequence ID" value="KAK6515342.1"/>
    <property type="molecule type" value="Genomic_DNA"/>
</dbReference>
<gene>
    <name evidence="8" type="primary">CCA1</name>
    <name evidence="8" type="ORF">TWF506_007684</name>
</gene>
<dbReference type="GO" id="GO:0001680">
    <property type="term" value="P:tRNA 3'-terminal CCA addition"/>
    <property type="evidence" value="ECO:0007669"/>
    <property type="project" value="UniProtKB-ARBA"/>
</dbReference>
<comment type="similarity">
    <text evidence="1 5">Belongs to the tRNA nucleotidyltransferase/poly(A) polymerase family.</text>
</comment>
<evidence type="ECO:0000313" key="9">
    <source>
        <dbReference type="Proteomes" id="UP001307849"/>
    </source>
</evidence>
<keyword evidence="3" id="KW-0547">Nucleotide-binding</keyword>
<dbReference type="SUPFAM" id="SSF81301">
    <property type="entry name" value="Nucleotidyltransferase"/>
    <property type="match status" value="1"/>
</dbReference>
<dbReference type="InterPro" id="IPR002646">
    <property type="entry name" value="PolA_pol_head_dom"/>
</dbReference>
<dbReference type="SUPFAM" id="SSF81891">
    <property type="entry name" value="Poly A polymerase C-terminal region-like"/>
    <property type="match status" value="1"/>
</dbReference>
<dbReference type="CDD" id="cd05398">
    <property type="entry name" value="NT_ClassII-CCAase"/>
    <property type="match status" value="1"/>
</dbReference>
<keyword evidence="4 5" id="KW-0694">RNA-binding</keyword>
<evidence type="ECO:0000259" key="6">
    <source>
        <dbReference type="Pfam" id="PF01743"/>
    </source>
</evidence>
<dbReference type="GO" id="GO:0052927">
    <property type="term" value="F:CC tRNA cytidylyltransferase activity"/>
    <property type="evidence" value="ECO:0007669"/>
    <property type="project" value="TreeGrafter"/>
</dbReference>
<feature type="domain" description="tRNA nucleotidyltransferase/poly(A) polymerase RNA and SrmB- binding" evidence="7">
    <location>
        <begin position="306"/>
        <end position="369"/>
    </location>
</feature>
<evidence type="ECO:0000256" key="5">
    <source>
        <dbReference type="RuleBase" id="RU003953"/>
    </source>
</evidence>
<dbReference type="PANTHER" id="PTHR13734">
    <property type="entry name" value="TRNA-NUCLEOTIDYLTRANSFERASE"/>
    <property type="match status" value="1"/>
</dbReference>
<dbReference type="InterPro" id="IPR043519">
    <property type="entry name" value="NT_sf"/>
</dbReference>
<reference evidence="8 9" key="1">
    <citation type="submission" date="2019-10" db="EMBL/GenBank/DDBJ databases">
        <authorList>
            <person name="Palmer J.M."/>
        </authorList>
    </citation>
    <scope>NUCLEOTIDE SEQUENCE [LARGE SCALE GENOMIC DNA]</scope>
    <source>
        <strain evidence="8 9">TWF506</strain>
    </source>
</reference>